<evidence type="ECO:0000256" key="2">
    <source>
        <dbReference type="ARBA" id="ARBA00022803"/>
    </source>
</evidence>
<keyword evidence="2" id="KW-0802">TPR repeat</keyword>
<dbReference type="InterPro" id="IPR011990">
    <property type="entry name" value="TPR-like_helical_dom_sf"/>
</dbReference>
<sequence>MEQLKQKPKIVAFDQSAGFFSRQAQKYAEQNRFADALRYSRMAMEKEPDNAQYRMELAQLYTEMCYYEASNEILLYMVQRYGAQMPECFFSVGCNFMGMAEYDRARESLIHYLQVDPYGEYMEDAQEMLEAIDEYQRMIYDEDGEEEDPERRALFYKADKARSLMENGDFRGAIKLFEEVLKQDSSLIFVKNNLAFALQSQHEGERAMQLCREVLEQDPENLHALCNLALFMRDADSQADLTAYTRRIATMPLEENDDILKAGMTLCELGCHREAQGRLKEMLERRPYEMRVLHALAMTYYNLGDYKTAVRLWGDMLRLEAGDTIAAYYRGKAQQALESGQPERKTYPYPYQVPYDEILTRIRTLGEWIWAPKSSRAKERWKEDPEFVNLVLWGLNLGDMTIRRALLGMLGSFGDERAQGILRGFLLRKSEPDSVKREIFGLLRQAGAKEPYIAYMDGEIVEVHVNLLPPETAELTRSERVVLEKAMEVAQREGWGEVLEPMAILWCRAVRNLNWTNREGLHAQQWAAALAFEASRQAGMAPVRTRVAKVYHTTPGTLKKYHERLVQALQTKEEGAGEHEGTD</sequence>
<gene>
    <name evidence="3" type="ORF">H8699_03450</name>
</gene>
<evidence type="ECO:0000256" key="1">
    <source>
        <dbReference type="ARBA" id="ARBA00022737"/>
    </source>
</evidence>
<dbReference type="InterPro" id="IPR019734">
    <property type="entry name" value="TPR_rpt"/>
</dbReference>
<dbReference type="Pfam" id="PF14559">
    <property type="entry name" value="TPR_19"/>
    <property type="match status" value="1"/>
</dbReference>
<dbReference type="AlphaFoldDB" id="A0A926CZJ2"/>
<proteinExistence type="predicted"/>
<protein>
    <submittedName>
        <fullName evidence="3">Tetratricopeptide repeat protein</fullName>
    </submittedName>
</protein>
<dbReference type="Proteomes" id="UP000654279">
    <property type="component" value="Unassembled WGS sequence"/>
</dbReference>
<dbReference type="Pfam" id="PF13374">
    <property type="entry name" value="TPR_10"/>
    <property type="match status" value="1"/>
</dbReference>
<dbReference type="SMART" id="SM00028">
    <property type="entry name" value="TPR"/>
    <property type="match status" value="5"/>
</dbReference>
<dbReference type="Gene3D" id="1.25.40.10">
    <property type="entry name" value="Tetratricopeptide repeat domain"/>
    <property type="match status" value="3"/>
</dbReference>
<evidence type="ECO:0000313" key="4">
    <source>
        <dbReference type="Proteomes" id="UP000654279"/>
    </source>
</evidence>
<dbReference type="EMBL" id="JACRSO010000001">
    <property type="protein sequence ID" value="MBC8528491.1"/>
    <property type="molecule type" value="Genomic_DNA"/>
</dbReference>
<name>A0A926CZJ2_9FIRM</name>
<dbReference type="RefSeq" id="WP_249284493.1">
    <property type="nucleotide sequence ID" value="NZ_JACRSO010000001.1"/>
</dbReference>
<accession>A0A926CZJ2</accession>
<evidence type="ECO:0000313" key="3">
    <source>
        <dbReference type="EMBL" id="MBC8528491.1"/>
    </source>
</evidence>
<dbReference type="PANTHER" id="PTHR45586">
    <property type="entry name" value="TPR REPEAT-CONTAINING PROTEIN PA4667"/>
    <property type="match status" value="1"/>
</dbReference>
<dbReference type="InterPro" id="IPR051012">
    <property type="entry name" value="CellSynth/LPSAsmb/PSIAsmb"/>
</dbReference>
<organism evidence="3 4">
    <name type="scientific">Luoshenia tenuis</name>
    <dbReference type="NCBI Taxonomy" id="2763654"/>
    <lineage>
        <taxon>Bacteria</taxon>
        <taxon>Bacillati</taxon>
        <taxon>Bacillota</taxon>
        <taxon>Clostridia</taxon>
        <taxon>Christensenellales</taxon>
        <taxon>Christensenellaceae</taxon>
        <taxon>Luoshenia</taxon>
    </lineage>
</organism>
<dbReference type="PANTHER" id="PTHR45586:SF1">
    <property type="entry name" value="LIPOPOLYSACCHARIDE ASSEMBLY PROTEIN B"/>
    <property type="match status" value="1"/>
</dbReference>
<comment type="caution">
    <text evidence="3">The sequence shown here is derived from an EMBL/GenBank/DDBJ whole genome shotgun (WGS) entry which is preliminary data.</text>
</comment>
<keyword evidence="4" id="KW-1185">Reference proteome</keyword>
<dbReference type="SUPFAM" id="SSF48452">
    <property type="entry name" value="TPR-like"/>
    <property type="match status" value="2"/>
</dbReference>
<keyword evidence="1" id="KW-0677">Repeat</keyword>
<reference evidence="3" key="1">
    <citation type="submission" date="2020-08" db="EMBL/GenBank/DDBJ databases">
        <title>Genome public.</title>
        <authorList>
            <person name="Liu C."/>
            <person name="Sun Q."/>
        </authorList>
    </citation>
    <scope>NUCLEOTIDE SEQUENCE</scope>
    <source>
        <strain evidence="3">NSJ-44</strain>
    </source>
</reference>